<dbReference type="PROSITE" id="PS50118">
    <property type="entry name" value="HMG_BOX_2"/>
    <property type="match status" value="1"/>
</dbReference>
<evidence type="ECO:0000256" key="1">
    <source>
        <dbReference type="ARBA" id="ARBA00023125"/>
    </source>
</evidence>
<feature type="region of interest" description="Disordered" evidence="4">
    <location>
        <begin position="1"/>
        <end position="159"/>
    </location>
</feature>
<feature type="compositionally biased region" description="Pro residues" evidence="4">
    <location>
        <begin position="1"/>
        <end position="10"/>
    </location>
</feature>
<dbReference type="InterPro" id="IPR009071">
    <property type="entry name" value="HMG_box_dom"/>
</dbReference>
<dbReference type="PANTHER" id="PTHR10270:SF161">
    <property type="entry name" value="SEX-DETERMINING REGION Y PROTEIN"/>
    <property type="match status" value="1"/>
</dbReference>
<comment type="caution">
    <text evidence="6">The sequence shown here is derived from an EMBL/GenBank/DDBJ whole genome shotgun (WGS) entry which is preliminary data.</text>
</comment>
<dbReference type="SMART" id="SM00398">
    <property type="entry name" value="HMG"/>
    <property type="match status" value="1"/>
</dbReference>
<feature type="compositionally biased region" description="Basic and acidic residues" evidence="4">
    <location>
        <begin position="84"/>
        <end position="94"/>
    </location>
</feature>
<evidence type="ECO:0000259" key="5">
    <source>
        <dbReference type="PROSITE" id="PS50118"/>
    </source>
</evidence>
<dbReference type="GO" id="GO:0030154">
    <property type="term" value="P:cell differentiation"/>
    <property type="evidence" value="ECO:0007669"/>
    <property type="project" value="TreeGrafter"/>
</dbReference>
<dbReference type="Pfam" id="PF00505">
    <property type="entry name" value="HMG_box"/>
    <property type="match status" value="1"/>
</dbReference>
<name>A0A8H7PPA0_9FUNG</name>
<feature type="compositionally biased region" description="Low complexity" evidence="4">
    <location>
        <begin position="129"/>
        <end position="139"/>
    </location>
</feature>
<keyword evidence="7" id="KW-1185">Reference proteome</keyword>
<feature type="compositionally biased region" description="Low complexity" evidence="4">
    <location>
        <begin position="224"/>
        <end position="240"/>
    </location>
</feature>
<organism evidence="6 7">
    <name type="scientific">Umbelopsis vinacea</name>
    <dbReference type="NCBI Taxonomy" id="44442"/>
    <lineage>
        <taxon>Eukaryota</taxon>
        <taxon>Fungi</taxon>
        <taxon>Fungi incertae sedis</taxon>
        <taxon>Mucoromycota</taxon>
        <taxon>Mucoromycotina</taxon>
        <taxon>Umbelopsidomycetes</taxon>
        <taxon>Umbelopsidales</taxon>
        <taxon>Umbelopsidaceae</taxon>
        <taxon>Umbelopsis</taxon>
    </lineage>
</organism>
<feature type="region of interest" description="Disordered" evidence="4">
    <location>
        <begin position="358"/>
        <end position="378"/>
    </location>
</feature>
<protein>
    <recommendedName>
        <fullName evidence="5">HMG box domain-containing protein</fullName>
    </recommendedName>
</protein>
<proteinExistence type="predicted"/>
<dbReference type="AlphaFoldDB" id="A0A8H7PPA0"/>
<feature type="compositionally biased region" description="Pro residues" evidence="4">
    <location>
        <begin position="115"/>
        <end position="128"/>
    </location>
</feature>
<feature type="DNA-binding region" description="HMG box" evidence="3">
    <location>
        <begin position="305"/>
        <end position="381"/>
    </location>
</feature>
<feature type="compositionally biased region" description="Acidic residues" evidence="4">
    <location>
        <begin position="243"/>
        <end position="261"/>
    </location>
</feature>
<dbReference type="GO" id="GO:0001228">
    <property type="term" value="F:DNA-binding transcription activator activity, RNA polymerase II-specific"/>
    <property type="evidence" value="ECO:0007669"/>
    <property type="project" value="TreeGrafter"/>
</dbReference>
<evidence type="ECO:0000256" key="3">
    <source>
        <dbReference type="PROSITE-ProRule" id="PRU00267"/>
    </source>
</evidence>
<dbReference type="OrthoDB" id="6247875at2759"/>
<keyword evidence="2" id="KW-0804">Transcription</keyword>
<feature type="domain" description="HMG box" evidence="5">
    <location>
        <begin position="305"/>
        <end position="381"/>
    </location>
</feature>
<evidence type="ECO:0000256" key="2">
    <source>
        <dbReference type="ARBA" id="ARBA00023163"/>
    </source>
</evidence>
<gene>
    <name evidence="6" type="ORF">INT44_008108</name>
</gene>
<evidence type="ECO:0000256" key="4">
    <source>
        <dbReference type="SAM" id="MobiDB-lite"/>
    </source>
</evidence>
<keyword evidence="3" id="KW-0539">Nucleus</keyword>
<accession>A0A8H7PPA0</accession>
<dbReference type="InterPro" id="IPR050140">
    <property type="entry name" value="SRY-related_HMG-box_TF-like"/>
</dbReference>
<dbReference type="GO" id="GO:0005634">
    <property type="term" value="C:nucleus"/>
    <property type="evidence" value="ECO:0007669"/>
    <property type="project" value="UniProtKB-UniRule"/>
</dbReference>
<reference evidence="6" key="1">
    <citation type="submission" date="2020-12" db="EMBL/GenBank/DDBJ databases">
        <title>Metabolic potential, ecology and presence of endohyphal bacteria is reflected in genomic diversity of Mucoromycotina.</title>
        <authorList>
            <person name="Muszewska A."/>
            <person name="Okrasinska A."/>
            <person name="Steczkiewicz K."/>
            <person name="Drgas O."/>
            <person name="Orlowska M."/>
            <person name="Perlinska-Lenart U."/>
            <person name="Aleksandrzak-Piekarczyk T."/>
            <person name="Szatraj K."/>
            <person name="Zielenkiewicz U."/>
            <person name="Pilsyk S."/>
            <person name="Malc E."/>
            <person name="Mieczkowski P."/>
            <person name="Kruszewska J.S."/>
            <person name="Biernat P."/>
            <person name="Pawlowska J."/>
        </authorList>
    </citation>
    <scope>NUCLEOTIDE SEQUENCE</scope>
    <source>
        <strain evidence="6">WA0000051536</strain>
    </source>
</reference>
<dbReference type="InterPro" id="IPR036910">
    <property type="entry name" value="HMG_box_dom_sf"/>
</dbReference>
<feature type="region of interest" description="Disordered" evidence="4">
    <location>
        <begin position="173"/>
        <end position="292"/>
    </location>
</feature>
<dbReference type="CDD" id="cd01389">
    <property type="entry name" value="HMG-box_ROX1-like"/>
    <property type="match status" value="1"/>
</dbReference>
<sequence length="407" mass="45260">MDTQIPPPPLLQANKEALESTSTPRSPPKLLHLQASSIPMLLEPHPYAESAGQGYYGKSNSPTEHHAHPISTQEPPATPTPSAMDHHVKYEPSSRRPPFQPVTTLKIPIPRRAEPPPSPDMGRPPHPSAVPASVQAQAALRRTAPKSSPPQPAKKGFHVVKYEKYEVKQERYYLPPSAKVQNGSPPVPGRHQQQQHAIQPYHHASPPAHHEIPPPGTSEEDETNGSSTDDNNSNSDSSGSGSDGEDDSAPEESDDSDDEVVEAVIAAPKNAKQNGGKRKRATSGTGKINFKEEAGSSFIDKNAHIKRPRNAWIHFRCHYGQALKAQDPTLRTDEISNMSSRSLSRRASRRWAKLTDKQKKPWHDLAEQEKQAHKEAFPEYRYCPKRNLKKERQKYKRKNQLGTIMKP</sequence>
<dbReference type="GO" id="GO:0000978">
    <property type="term" value="F:RNA polymerase II cis-regulatory region sequence-specific DNA binding"/>
    <property type="evidence" value="ECO:0007669"/>
    <property type="project" value="TreeGrafter"/>
</dbReference>
<dbReference type="Gene3D" id="1.10.30.10">
    <property type="entry name" value="High mobility group box domain"/>
    <property type="match status" value="1"/>
</dbReference>
<keyword evidence="1 3" id="KW-0238">DNA-binding</keyword>
<evidence type="ECO:0000313" key="7">
    <source>
        <dbReference type="Proteomes" id="UP000612746"/>
    </source>
</evidence>
<evidence type="ECO:0000313" key="6">
    <source>
        <dbReference type="EMBL" id="KAG2177596.1"/>
    </source>
</evidence>
<dbReference type="EMBL" id="JAEPRA010000012">
    <property type="protein sequence ID" value="KAG2177596.1"/>
    <property type="molecule type" value="Genomic_DNA"/>
</dbReference>
<dbReference type="PANTHER" id="PTHR10270">
    <property type="entry name" value="SOX TRANSCRIPTION FACTOR"/>
    <property type="match status" value="1"/>
</dbReference>
<dbReference type="GO" id="GO:0000122">
    <property type="term" value="P:negative regulation of transcription by RNA polymerase II"/>
    <property type="evidence" value="ECO:0007669"/>
    <property type="project" value="TreeGrafter"/>
</dbReference>
<dbReference type="SUPFAM" id="SSF47095">
    <property type="entry name" value="HMG-box"/>
    <property type="match status" value="1"/>
</dbReference>
<dbReference type="Proteomes" id="UP000612746">
    <property type="component" value="Unassembled WGS sequence"/>
</dbReference>